<feature type="compositionally biased region" description="Basic and acidic residues" evidence="1">
    <location>
        <begin position="191"/>
        <end position="200"/>
    </location>
</feature>
<feature type="compositionally biased region" description="Basic residues" evidence="1">
    <location>
        <begin position="238"/>
        <end position="250"/>
    </location>
</feature>
<feature type="region of interest" description="Disordered" evidence="1">
    <location>
        <begin position="1"/>
        <end position="250"/>
    </location>
</feature>
<evidence type="ECO:0000313" key="2">
    <source>
        <dbReference type="EMBL" id="CAA9218712.1"/>
    </source>
</evidence>
<accession>A0A6J4HBG0</accession>
<dbReference type="EMBL" id="CADCTI010000047">
    <property type="protein sequence ID" value="CAA9218712.1"/>
    <property type="molecule type" value="Genomic_DNA"/>
</dbReference>
<dbReference type="AlphaFoldDB" id="A0A6J4HBG0"/>
<feature type="compositionally biased region" description="Basic residues" evidence="1">
    <location>
        <begin position="24"/>
        <end position="36"/>
    </location>
</feature>
<feature type="compositionally biased region" description="Basic residues" evidence="1">
    <location>
        <begin position="142"/>
        <end position="151"/>
    </location>
</feature>
<sequence>GGGASNSADRFGVSCVCTSGEQRPRRHPCAPPRRRAGPAPRSGQHDQRDRRHAVRGHPGRAAPRPDPGRVRPPRRRRGGAGLRSGRHPERLPRPAPPLPAGGHRGAGHQRGPGRGQRGHRRRRPRLPHDQHVADPAGLGHPGRPRRPRRRRPADPPCRALGRAGEQAVHAGGAPDPPRVRRARRAAPGPVEPRDRQEPVHQRGHRQVPRQGHPAQAGCPRPGARGLPGAVEPQPGRLHLQHARPVGRRPL</sequence>
<name>A0A6J4HBG0_9ACTN</name>
<proteinExistence type="predicted"/>
<feature type="compositionally biased region" description="Gly residues" evidence="1">
    <location>
        <begin position="102"/>
        <end position="115"/>
    </location>
</feature>
<feature type="compositionally biased region" description="Basic residues" evidence="1">
    <location>
        <begin position="116"/>
        <end position="125"/>
    </location>
</feature>
<gene>
    <name evidence="2" type="ORF">AVDCRST_MAG57-470</name>
</gene>
<organism evidence="2">
    <name type="scientific">uncultured Blastococcus sp</name>
    <dbReference type="NCBI Taxonomy" id="217144"/>
    <lineage>
        <taxon>Bacteria</taxon>
        <taxon>Bacillati</taxon>
        <taxon>Actinomycetota</taxon>
        <taxon>Actinomycetes</taxon>
        <taxon>Geodermatophilales</taxon>
        <taxon>Geodermatophilaceae</taxon>
        <taxon>Blastococcus</taxon>
        <taxon>environmental samples</taxon>
    </lineage>
</organism>
<protein>
    <submittedName>
        <fullName evidence="2">Two-component transcriptional response regulator, LuxR family</fullName>
    </submittedName>
</protein>
<feature type="non-terminal residue" evidence="2">
    <location>
        <position position="250"/>
    </location>
</feature>
<evidence type="ECO:0000256" key="1">
    <source>
        <dbReference type="SAM" id="MobiDB-lite"/>
    </source>
</evidence>
<feature type="non-terminal residue" evidence="2">
    <location>
        <position position="1"/>
    </location>
</feature>
<reference evidence="2" key="1">
    <citation type="submission" date="2020-02" db="EMBL/GenBank/DDBJ databases">
        <authorList>
            <person name="Meier V. D."/>
        </authorList>
    </citation>
    <scope>NUCLEOTIDE SEQUENCE</scope>
    <source>
        <strain evidence="2">AVDCRST_MAG57</strain>
    </source>
</reference>